<feature type="transmembrane region" description="Helical" evidence="1">
    <location>
        <begin position="12"/>
        <end position="32"/>
    </location>
</feature>
<organism evidence="2 4">
    <name type="scientific">Didymodactylos carnosus</name>
    <dbReference type="NCBI Taxonomy" id="1234261"/>
    <lineage>
        <taxon>Eukaryota</taxon>
        <taxon>Metazoa</taxon>
        <taxon>Spiralia</taxon>
        <taxon>Gnathifera</taxon>
        <taxon>Rotifera</taxon>
        <taxon>Eurotatoria</taxon>
        <taxon>Bdelloidea</taxon>
        <taxon>Philodinida</taxon>
        <taxon>Philodinidae</taxon>
        <taxon>Didymodactylos</taxon>
    </lineage>
</organism>
<dbReference type="AlphaFoldDB" id="A0A816EGS6"/>
<evidence type="ECO:0000313" key="3">
    <source>
        <dbReference type="EMBL" id="CAF4564715.1"/>
    </source>
</evidence>
<evidence type="ECO:0000256" key="1">
    <source>
        <dbReference type="SAM" id="Phobius"/>
    </source>
</evidence>
<gene>
    <name evidence="2" type="ORF">GPM918_LOCUS45217</name>
    <name evidence="3" type="ORF">SRO942_LOCUS47534</name>
</gene>
<reference evidence="2" key="1">
    <citation type="submission" date="2021-02" db="EMBL/GenBank/DDBJ databases">
        <authorList>
            <person name="Nowell W R."/>
        </authorList>
    </citation>
    <scope>NUCLEOTIDE SEQUENCE</scope>
</reference>
<dbReference type="Gene3D" id="1.20.140.150">
    <property type="match status" value="1"/>
</dbReference>
<evidence type="ECO:0000313" key="2">
    <source>
        <dbReference type="EMBL" id="CAF1645795.1"/>
    </source>
</evidence>
<protein>
    <submittedName>
        <fullName evidence="2">Uncharacterized protein</fullName>
    </submittedName>
</protein>
<feature type="transmembrane region" description="Helical" evidence="1">
    <location>
        <begin position="152"/>
        <end position="172"/>
    </location>
</feature>
<dbReference type="Proteomes" id="UP000663829">
    <property type="component" value="Unassembled WGS sequence"/>
</dbReference>
<feature type="transmembrane region" description="Helical" evidence="1">
    <location>
        <begin position="119"/>
        <end position="140"/>
    </location>
</feature>
<name>A0A816EGS6_9BILA</name>
<dbReference type="Proteomes" id="UP000681722">
    <property type="component" value="Unassembled WGS sequence"/>
</dbReference>
<keyword evidence="4" id="KW-1185">Reference proteome</keyword>
<keyword evidence="1" id="KW-0812">Transmembrane</keyword>
<comment type="caution">
    <text evidence="2">The sequence shown here is derived from an EMBL/GenBank/DDBJ whole genome shotgun (WGS) entry which is preliminary data.</text>
</comment>
<feature type="non-terminal residue" evidence="2">
    <location>
        <position position="1"/>
    </location>
</feature>
<proteinExistence type="predicted"/>
<dbReference type="OrthoDB" id="10027729at2759"/>
<dbReference type="EMBL" id="CAJNOQ010049176">
    <property type="protein sequence ID" value="CAF1645795.1"/>
    <property type="molecule type" value="Genomic_DNA"/>
</dbReference>
<accession>A0A816EGS6</accession>
<feature type="transmembrane region" description="Helical" evidence="1">
    <location>
        <begin position="85"/>
        <end position="107"/>
    </location>
</feature>
<sequence length="183" mass="19879">IMVSPDSLSRNVAIIATIFGAIALVLACVGVGTPNWQVTYTDPPNNTNVGSTTNFFYTCIININCLNNNQLNTTSDYYNRLRNSAGLSIVGILFLAFGTIMTLVMALTNFYYSHLSGPILLFLAALFMMAALAEGARVLFYNGYAANLYETGHLLTIFTLGFSAFASGRIQYSKAALTTPRVR</sequence>
<keyword evidence="1" id="KW-0472">Membrane</keyword>
<evidence type="ECO:0000313" key="4">
    <source>
        <dbReference type="Proteomes" id="UP000663829"/>
    </source>
</evidence>
<keyword evidence="1" id="KW-1133">Transmembrane helix</keyword>
<dbReference type="EMBL" id="CAJOBC010118813">
    <property type="protein sequence ID" value="CAF4564715.1"/>
    <property type="molecule type" value="Genomic_DNA"/>
</dbReference>